<accession>D2RHD6</accession>
<organism evidence="2 3">
    <name type="scientific">Archaeoglobus profundus (strain DSM 5631 / JCM 9629 / NBRC 100127 / Av18)</name>
    <dbReference type="NCBI Taxonomy" id="572546"/>
    <lineage>
        <taxon>Archaea</taxon>
        <taxon>Methanobacteriati</taxon>
        <taxon>Methanobacteriota</taxon>
        <taxon>Archaeoglobi</taxon>
        <taxon>Archaeoglobales</taxon>
        <taxon>Archaeoglobaceae</taxon>
        <taxon>Archaeoglobus</taxon>
    </lineage>
</organism>
<dbReference type="PaxDb" id="572546-Arcpr_0646"/>
<keyword evidence="1" id="KW-0812">Transmembrane</keyword>
<dbReference type="EMBL" id="CP001857">
    <property type="protein sequence ID" value="ADB57711.1"/>
    <property type="molecule type" value="Genomic_DNA"/>
</dbReference>
<name>D2RHD6_ARCPA</name>
<dbReference type="KEGG" id="apo:Arcpr_0646"/>
<dbReference type="Proteomes" id="UP000001901">
    <property type="component" value="Chromosome"/>
</dbReference>
<sequence>MRIDLIFVGIALILLGIALLGLSAGQVHYGGVVIIGPFPIVFGSSPDMVILGIVLALILLTFMLILARW</sequence>
<keyword evidence="3" id="KW-1185">Reference proteome</keyword>
<dbReference type="AlphaFoldDB" id="D2RHD6"/>
<feature type="transmembrane region" description="Helical" evidence="1">
    <location>
        <begin position="48"/>
        <end position="67"/>
    </location>
</feature>
<dbReference type="InterPro" id="IPR002849">
    <property type="entry name" value="DUF131"/>
</dbReference>
<dbReference type="GeneID" id="8739306"/>
<evidence type="ECO:0000256" key="1">
    <source>
        <dbReference type="SAM" id="Phobius"/>
    </source>
</evidence>
<dbReference type="HOGENOM" id="CLU_149108_2_0_2"/>
<evidence type="ECO:0008006" key="4">
    <source>
        <dbReference type="Google" id="ProtNLM"/>
    </source>
</evidence>
<dbReference type="eggNOG" id="arCOG02717">
    <property type="taxonomic scope" value="Archaea"/>
</dbReference>
<evidence type="ECO:0000313" key="2">
    <source>
        <dbReference type="EMBL" id="ADB57711.1"/>
    </source>
</evidence>
<gene>
    <name evidence="2" type="ordered locus">Arcpr_0646</name>
</gene>
<dbReference type="RefSeq" id="WP_012940047.1">
    <property type="nucleotide sequence ID" value="NC_013741.1"/>
</dbReference>
<evidence type="ECO:0000313" key="3">
    <source>
        <dbReference type="Proteomes" id="UP000001901"/>
    </source>
</evidence>
<keyword evidence="1" id="KW-0472">Membrane</keyword>
<reference evidence="2 3" key="1">
    <citation type="journal article" date="2010" name="Stand. Genomic Sci.">
        <title>Complete genome sequence of Archaeoglobus profundus type strain (AV18).</title>
        <authorList>
            <person name="von Jan M."/>
            <person name="Lapidus A."/>
            <person name="Del Rio T.G."/>
            <person name="Copeland A."/>
            <person name="Tice H."/>
            <person name="Cheng J.F."/>
            <person name="Lucas S."/>
            <person name="Chen F."/>
            <person name="Nolan M."/>
            <person name="Goodwin L."/>
            <person name="Han C."/>
            <person name="Pitluck S."/>
            <person name="Liolios K."/>
            <person name="Ivanova N."/>
            <person name="Mavromatis K."/>
            <person name="Ovchinnikova G."/>
            <person name="Chertkov O."/>
            <person name="Pati A."/>
            <person name="Chen A."/>
            <person name="Palaniappan K."/>
            <person name="Land M."/>
            <person name="Hauser L."/>
            <person name="Chang Y.J."/>
            <person name="Jeffries C.D."/>
            <person name="Saunders E."/>
            <person name="Brettin T."/>
            <person name="Detter J.C."/>
            <person name="Chain P."/>
            <person name="Eichinger K."/>
            <person name="Huber H."/>
            <person name="Spring S."/>
            <person name="Rohde M."/>
            <person name="Goker M."/>
            <person name="Wirth R."/>
            <person name="Woyke T."/>
            <person name="Bristow J."/>
            <person name="Eisen J.A."/>
            <person name="Markowitz V."/>
            <person name="Hugenholtz P."/>
            <person name="Kyrpides N.C."/>
            <person name="Klenk H.P."/>
        </authorList>
    </citation>
    <scope>NUCLEOTIDE SEQUENCE [LARGE SCALE GENOMIC DNA]</scope>
    <source>
        <strain evidence="3">DSM 5631 / JCM 9629 / NBRC 100127 / Av18</strain>
    </source>
</reference>
<keyword evidence="1" id="KW-1133">Transmembrane helix</keyword>
<protein>
    <recommendedName>
        <fullName evidence="4">DUF131 domain-containing protein</fullName>
    </recommendedName>
</protein>
<dbReference type="STRING" id="572546.Arcpr_0646"/>
<dbReference type="NCBIfam" id="TIGR00304">
    <property type="entry name" value="TIGR00304 family membrane protein"/>
    <property type="match status" value="1"/>
</dbReference>
<dbReference type="Pfam" id="PF01998">
    <property type="entry name" value="DUF131"/>
    <property type="match status" value="1"/>
</dbReference>
<proteinExistence type="predicted"/>